<reference evidence="14" key="1">
    <citation type="journal article" date="2019" name="Int. J. Syst. Evol. Microbiol.">
        <title>The Global Catalogue of Microorganisms (GCM) 10K type strain sequencing project: providing services to taxonomists for standard genome sequencing and annotation.</title>
        <authorList>
            <consortium name="The Broad Institute Genomics Platform"/>
            <consortium name="The Broad Institute Genome Sequencing Center for Infectious Disease"/>
            <person name="Wu L."/>
            <person name="Ma J."/>
        </authorList>
    </citation>
    <scope>NUCLEOTIDE SEQUENCE [LARGE SCALE GENOMIC DNA]</scope>
    <source>
        <strain evidence="14">JCM 13004</strain>
    </source>
</reference>
<name>A0ABP4HCV1_9ACTN</name>
<dbReference type="Gene3D" id="3.40.50.150">
    <property type="entry name" value="Vaccinia Virus protein VP39"/>
    <property type="match status" value="1"/>
</dbReference>
<dbReference type="Proteomes" id="UP001500037">
    <property type="component" value="Unassembled WGS sequence"/>
</dbReference>
<dbReference type="PANTHER" id="PTHR11579:SF0">
    <property type="entry name" value="PROTEIN-L-ISOASPARTATE(D-ASPARTATE) O-METHYLTRANSFERASE"/>
    <property type="match status" value="1"/>
</dbReference>
<dbReference type="EC" id="2.1.1.77" evidence="3"/>
<keyword evidence="6" id="KW-0489">Methyltransferase</keyword>
<organism evidence="13 14">
    <name type="scientific">Kitasatospora nipponensis</name>
    <dbReference type="NCBI Taxonomy" id="258049"/>
    <lineage>
        <taxon>Bacteria</taxon>
        <taxon>Bacillati</taxon>
        <taxon>Actinomycetota</taxon>
        <taxon>Actinomycetes</taxon>
        <taxon>Kitasatosporales</taxon>
        <taxon>Streptomycetaceae</taxon>
        <taxon>Kitasatospora</taxon>
    </lineage>
</organism>
<dbReference type="Pfam" id="PF01135">
    <property type="entry name" value="PCMT"/>
    <property type="match status" value="1"/>
</dbReference>
<keyword evidence="7" id="KW-0808">Transferase</keyword>
<evidence type="ECO:0000256" key="3">
    <source>
        <dbReference type="ARBA" id="ARBA00011890"/>
    </source>
</evidence>
<dbReference type="InterPro" id="IPR000682">
    <property type="entry name" value="PCMT"/>
</dbReference>
<evidence type="ECO:0000313" key="13">
    <source>
        <dbReference type="EMBL" id="GAA1259928.1"/>
    </source>
</evidence>
<evidence type="ECO:0000256" key="2">
    <source>
        <dbReference type="ARBA" id="ARBA00005369"/>
    </source>
</evidence>
<evidence type="ECO:0000256" key="5">
    <source>
        <dbReference type="ARBA" id="ARBA00022490"/>
    </source>
</evidence>
<keyword evidence="8" id="KW-0949">S-adenosyl-L-methionine</keyword>
<comment type="caution">
    <text evidence="13">The sequence shown here is derived from an EMBL/GenBank/DDBJ whole genome shotgun (WGS) entry which is preliminary data.</text>
</comment>
<evidence type="ECO:0000256" key="1">
    <source>
        <dbReference type="ARBA" id="ARBA00004496"/>
    </source>
</evidence>
<feature type="region of interest" description="Disordered" evidence="12">
    <location>
        <begin position="370"/>
        <end position="421"/>
    </location>
</feature>
<evidence type="ECO:0000256" key="8">
    <source>
        <dbReference type="ARBA" id="ARBA00022691"/>
    </source>
</evidence>
<comment type="similarity">
    <text evidence="2">Belongs to the methyltransferase superfamily. L-isoaspartyl/D-aspartyl protein methyltransferase family.</text>
</comment>
<feature type="region of interest" description="Disordered" evidence="12">
    <location>
        <begin position="270"/>
        <end position="306"/>
    </location>
</feature>
<dbReference type="CDD" id="cd02440">
    <property type="entry name" value="AdoMet_MTases"/>
    <property type="match status" value="1"/>
</dbReference>
<keyword evidence="5" id="KW-0963">Cytoplasm</keyword>
<evidence type="ECO:0000256" key="9">
    <source>
        <dbReference type="ARBA" id="ARBA00030757"/>
    </source>
</evidence>
<dbReference type="PANTHER" id="PTHR11579">
    <property type="entry name" value="PROTEIN-L-ISOASPARTATE O-METHYLTRANSFERASE"/>
    <property type="match status" value="1"/>
</dbReference>
<comment type="subcellular location">
    <subcellularLocation>
        <location evidence="1">Cytoplasm</location>
    </subcellularLocation>
</comment>
<feature type="compositionally biased region" description="Basic residues" evidence="12">
    <location>
        <begin position="285"/>
        <end position="298"/>
    </location>
</feature>
<evidence type="ECO:0000313" key="14">
    <source>
        <dbReference type="Proteomes" id="UP001500037"/>
    </source>
</evidence>
<evidence type="ECO:0000256" key="6">
    <source>
        <dbReference type="ARBA" id="ARBA00022603"/>
    </source>
</evidence>
<gene>
    <name evidence="13" type="ORF">GCM10009665_57450</name>
</gene>
<evidence type="ECO:0000256" key="7">
    <source>
        <dbReference type="ARBA" id="ARBA00022679"/>
    </source>
</evidence>
<dbReference type="InterPro" id="IPR029063">
    <property type="entry name" value="SAM-dependent_MTases_sf"/>
</dbReference>
<accession>A0ABP4HCV1</accession>
<proteinExistence type="inferred from homology"/>
<protein>
    <recommendedName>
        <fullName evidence="4">Protein-L-isoaspartate O-methyltransferase</fullName>
        <ecNumber evidence="3">2.1.1.77</ecNumber>
    </recommendedName>
    <alternativeName>
        <fullName evidence="11">L-isoaspartyl protein carboxyl methyltransferase</fullName>
    </alternativeName>
    <alternativeName>
        <fullName evidence="9">Protein L-isoaspartyl methyltransferase</fullName>
    </alternativeName>
    <alternativeName>
        <fullName evidence="10">Protein-beta-aspartate methyltransferase</fullName>
    </alternativeName>
</protein>
<feature type="compositionally biased region" description="Gly residues" evidence="12">
    <location>
        <begin position="408"/>
        <end position="421"/>
    </location>
</feature>
<dbReference type="SUPFAM" id="SSF53335">
    <property type="entry name" value="S-adenosyl-L-methionine-dependent methyltransferases"/>
    <property type="match status" value="1"/>
</dbReference>
<dbReference type="EMBL" id="BAAALF010000136">
    <property type="protein sequence ID" value="GAA1259928.1"/>
    <property type="molecule type" value="Genomic_DNA"/>
</dbReference>
<evidence type="ECO:0000256" key="12">
    <source>
        <dbReference type="SAM" id="MobiDB-lite"/>
    </source>
</evidence>
<evidence type="ECO:0000256" key="4">
    <source>
        <dbReference type="ARBA" id="ARBA00013346"/>
    </source>
</evidence>
<evidence type="ECO:0000256" key="11">
    <source>
        <dbReference type="ARBA" id="ARBA00031350"/>
    </source>
</evidence>
<evidence type="ECO:0000256" key="10">
    <source>
        <dbReference type="ARBA" id="ARBA00031323"/>
    </source>
</evidence>
<keyword evidence="14" id="KW-1185">Reference proteome</keyword>
<sequence>MSTDRVNVDLGVDARRALVDRLTAAGVLGAGWGAAFEAVPRHLFLPPVNWEFVEGRAVVRDRAADPQAWLAGAYRDTPAITQWDDGDQAGGQRDFTSSLSMPTMVALMLRDLDVEQGQRVREVGTGPGFNAALLAHRLGADHVVSVEIDKAVADLARANLAAAGLGGVRVLVGDGADAAMGWGGRADRLIATCSSLVTDVPVAWLDQTAPGGLIVAPTATLFGGGAIPRLQCADGGRSASGRFTGSSDFMRMRQQRYLAPPVDAYLPGDWPGDARQSTTDPGPGGHRRLLARPVRPRHPPAGPLLPARALRADGDVVVLRHRGHLLGDGRLRARRRRVRRAPERAATPVGRDPRRLERLAAGRATRLRAVRADRDRRRRAHGVARRPGPPLEPTCTLTSRTPRPGDPSRGGAGGGGRAARL</sequence>